<dbReference type="Pfam" id="PF02720">
    <property type="entry name" value="DUF222"/>
    <property type="match status" value="1"/>
</dbReference>
<dbReference type="Pfam" id="PF01844">
    <property type="entry name" value="HNH"/>
    <property type="match status" value="1"/>
</dbReference>
<name>A0A5C8HKB4_9MICO</name>
<dbReference type="AlphaFoldDB" id="A0A5C8HKB4"/>
<gene>
    <name evidence="4" type="ORF">FVP60_10755</name>
</gene>
<dbReference type="GO" id="GO:0003676">
    <property type="term" value="F:nucleic acid binding"/>
    <property type="evidence" value="ECO:0007669"/>
    <property type="project" value="InterPro"/>
</dbReference>
<dbReference type="Gene3D" id="1.10.30.50">
    <property type="match status" value="1"/>
</dbReference>
<dbReference type="InterPro" id="IPR002711">
    <property type="entry name" value="HNH"/>
</dbReference>
<dbReference type="InterPro" id="IPR003615">
    <property type="entry name" value="HNH_nuc"/>
</dbReference>
<feature type="region of interest" description="Disordered" evidence="2">
    <location>
        <begin position="188"/>
        <end position="211"/>
    </location>
</feature>
<evidence type="ECO:0000313" key="5">
    <source>
        <dbReference type="Proteomes" id="UP000321196"/>
    </source>
</evidence>
<evidence type="ECO:0000256" key="1">
    <source>
        <dbReference type="ARBA" id="ARBA00023450"/>
    </source>
</evidence>
<accession>A0A5C8HKB4</accession>
<evidence type="ECO:0000313" key="4">
    <source>
        <dbReference type="EMBL" id="TXK03364.1"/>
    </source>
</evidence>
<evidence type="ECO:0000256" key="2">
    <source>
        <dbReference type="SAM" id="MobiDB-lite"/>
    </source>
</evidence>
<dbReference type="RefSeq" id="WP_147826295.1">
    <property type="nucleotide sequence ID" value="NZ_BAAARG010000001.1"/>
</dbReference>
<keyword evidence="5" id="KW-1185">Reference proteome</keyword>
<proteinExistence type="inferred from homology"/>
<organism evidence="4 5">
    <name type="scientific">Microbacterium mitrae</name>
    <dbReference type="NCBI Taxonomy" id="664640"/>
    <lineage>
        <taxon>Bacteria</taxon>
        <taxon>Bacillati</taxon>
        <taxon>Actinomycetota</taxon>
        <taxon>Actinomycetes</taxon>
        <taxon>Micrococcales</taxon>
        <taxon>Microbacteriaceae</taxon>
        <taxon>Microbacterium</taxon>
    </lineage>
</organism>
<evidence type="ECO:0000259" key="3">
    <source>
        <dbReference type="SMART" id="SM00507"/>
    </source>
</evidence>
<feature type="domain" description="HNH nuclease" evidence="3">
    <location>
        <begin position="428"/>
        <end position="480"/>
    </location>
</feature>
<dbReference type="Proteomes" id="UP000321196">
    <property type="component" value="Unassembled WGS sequence"/>
</dbReference>
<comment type="similarity">
    <text evidence="1">Belongs to the Rv1128c/1148c/1588c/1702c/1945/3466 family.</text>
</comment>
<reference evidence="4 5" key="1">
    <citation type="submission" date="2019-08" db="EMBL/GenBank/DDBJ databases">
        <authorList>
            <person name="Dong K."/>
        </authorList>
    </citation>
    <scope>NUCLEOTIDE SEQUENCE [LARGE SCALE GENOMIC DNA]</scope>
    <source>
        <strain evidence="4 5">M4-8</strain>
    </source>
</reference>
<protein>
    <submittedName>
        <fullName evidence="4">DUF222 domain-containing protein</fullName>
    </submittedName>
</protein>
<dbReference type="EMBL" id="VRSW01000004">
    <property type="protein sequence ID" value="TXK03364.1"/>
    <property type="molecule type" value="Genomic_DNA"/>
</dbReference>
<comment type="caution">
    <text evidence="4">The sequence shown here is derived from an EMBL/GenBank/DDBJ whole genome shotgun (WGS) entry which is preliminary data.</text>
</comment>
<dbReference type="CDD" id="cd00085">
    <property type="entry name" value="HNHc"/>
    <property type="match status" value="1"/>
</dbReference>
<dbReference type="OrthoDB" id="5177627at2"/>
<dbReference type="InterPro" id="IPR003870">
    <property type="entry name" value="DUF222"/>
</dbReference>
<dbReference type="GO" id="GO:0008270">
    <property type="term" value="F:zinc ion binding"/>
    <property type="evidence" value="ECO:0007669"/>
    <property type="project" value="InterPro"/>
</dbReference>
<dbReference type="SMART" id="SM00507">
    <property type="entry name" value="HNHc"/>
    <property type="match status" value="1"/>
</dbReference>
<sequence>MVLLTDVAALIPTLCGHGAVGDAPAIGAAIDEDAVAASSEMQSRMLTMNDAEIHAVMQEASMLERQAAHLRQIATGIASARSSRQFGHDGLAAKRGHRSAVSLVQEVMGVTKAEAARQVRVSESLVDAAGLAALPDSAVSAEERGLESVEESPDCAVASPPPPWHQPLNFALRAELLSSAQYDAIKNGLGEPPRIERHVSGRGVGTGGVMSADEADEYDTQAREAWSVAAEVLIAEAPVTTVGDLHQHARTMRDQLDPDGARRRFNERYEGRSFRLYQLENGATRATWTLDDETALFIASIHDAALRPRRGGPRFVDSAERAHAAELSADPRTNDQLAHDLMVDILRAGVLADAKAVFGTRQAGVRLVQVIDGAGERANIAHTEDRLVSLPGGVADQRLCDSESVHVTVDTHGNPLDLGRAKRMFSAAQKIALSIRDGGCRWTNCDRPASYCEAHHIDPWSEGGTTDADRGIMLCQHHHMNLHNGGWRITREGKGEFMLTHPDHPPRELPPKAPLEHAWRNVTLPCPRFRPAEHADAA</sequence>
<dbReference type="GO" id="GO:0004519">
    <property type="term" value="F:endonuclease activity"/>
    <property type="evidence" value="ECO:0007669"/>
    <property type="project" value="InterPro"/>
</dbReference>